<gene>
    <name evidence="2" type="ORF">F3J37_01890</name>
</gene>
<keyword evidence="1" id="KW-0732">Signal</keyword>
<keyword evidence="3" id="KW-1185">Reference proteome</keyword>
<accession>A0ABX0RIF5</accession>
<dbReference type="EMBL" id="VWXC01000001">
    <property type="protein sequence ID" value="NIG17430.1"/>
    <property type="molecule type" value="Genomic_DNA"/>
</dbReference>
<feature type="signal peptide" evidence="1">
    <location>
        <begin position="1"/>
        <end position="18"/>
    </location>
</feature>
<name>A0ABX0RIF5_9GAMM</name>
<feature type="chain" id="PRO_5046875641" evidence="1">
    <location>
        <begin position="19"/>
        <end position="115"/>
    </location>
</feature>
<dbReference type="Proteomes" id="UP001515780">
    <property type="component" value="Unassembled WGS sequence"/>
</dbReference>
<reference evidence="2 3" key="1">
    <citation type="journal article" date="2019" name="bioRxiv">
        <title>Bacteria contribute to plant secondary compound degradation in a generalist herbivore system.</title>
        <authorList>
            <person name="Francoeur C.B."/>
            <person name="Khadempour L."/>
            <person name="Moreira-Soto R.D."/>
            <person name="Gotting K."/>
            <person name="Book A.J."/>
            <person name="Pinto-Tomas A.A."/>
            <person name="Keefover-Ring K."/>
            <person name="Currie C.R."/>
        </authorList>
    </citation>
    <scope>NUCLEOTIDE SEQUENCE [LARGE SCALE GENOMIC DNA]</scope>
    <source>
        <strain evidence="2">Al-1710</strain>
    </source>
</reference>
<evidence type="ECO:0000313" key="2">
    <source>
        <dbReference type="EMBL" id="NIG17430.1"/>
    </source>
</evidence>
<evidence type="ECO:0000256" key="1">
    <source>
        <dbReference type="SAM" id="SignalP"/>
    </source>
</evidence>
<proteinExistence type="predicted"/>
<dbReference type="RefSeq" id="WP_166931402.1">
    <property type="nucleotide sequence ID" value="NZ_VWXC01000001.1"/>
</dbReference>
<comment type="caution">
    <text evidence="2">The sequence shown here is derived from an EMBL/GenBank/DDBJ whole genome shotgun (WGS) entry which is preliminary data.</text>
</comment>
<sequence>MQKLLLLFGMLVIGMAHAASDDDMAASFRNDTTYAELYGSCTRQTCPPGSEVIVTAKKGDSGIATTTDGQYYDLLVLRKIRLVVVSNDPQYLSLVNVEAPGGTVYSIQRMFLKRK</sequence>
<organism evidence="2 3">
    <name type="scientific">Candidatus Pantoea communis</name>
    <dbReference type="NCBI Taxonomy" id="2608354"/>
    <lineage>
        <taxon>Bacteria</taxon>
        <taxon>Pseudomonadati</taxon>
        <taxon>Pseudomonadota</taxon>
        <taxon>Gammaproteobacteria</taxon>
        <taxon>Enterobacterales</taxon>
        <taxon>Erwiniaceae</taxon>
        <taxon>Pantoea</taxon>
    </lineage>
</organism>
<evidence type="ECO:0000313" key="3">
    <source>
        <dbReference type="Proteomes" id="UP001515780"/>
    </source>
</evidence>
<protein>
    <submittedName>
        <fullName evidence="2">Uncharacterized protein</fullName>
    </submittedName>
</protein>